<reference evidence="1 2" key="1">
    <citation type="submission" date="2019-07" db="EMBL/GenBank/DDBJ databases">
        <title>Whole genome shotgun sequence of Sporosarcina luteola NBRC 105378.</title>
        <authorList>
            <person name="Hosoyama A."/>
            <person name="Uohara A."/>
            <person name="Ohji S."/>
            <person name="Ichikawa N."/>
        </authorList>
    </citation>
    <scope>NUCLEOTIDE SEQUENCE [LARGE SCALE GENOMIC DNA]</scope>
    <source>
        <strain evidence="1 2">NBRC 105378</strain>
    </source>
</reference>
<evidence type="ECO:0000313" key="2">
    <source>
        <dbReference type="Proteomes" id="UP000321901"/>
    </source>
</evidence>
<dbReference type="AlphaFoldDB" id="A0A511ZCU7"/>
<keyword evidence="2" id="KW-1185">Reference proteome</keyword>
<accession>A0A511ZCU7</accession>
<protein>
    <submittedName>
        <fullName evidence="1">Uncharacterized protein</fullName>
    </submittedName>
</protein>
<name>A0A511ZCU7_9BACL</name>
<organism evidence="1 2">
    <name type="scientific">Sporosarcina luteola</name>
    <dbReference type="NCBI Taxonomy" id="582850"/>
    <lineage>
        <taxon>Bacteria</taxon>
        <taxon>Bacillati</taxon>
        <taxon>Bacillota</taxon>
        <taxon>Bacilli</taxon>
        <taxon>Bacillales</taxon>
        <taxon>Caryophanaceae</taxon>
        <taxon>Sporosarcina</taxon>
    </lineage>
</organism>
<comment type="caution">
    <text evidence="1">The sequence shown here is derived from an EMBL/GenBank/DDBJ whole genome shotgun (WGS) entry which is preliminary data.</text>
</comment>
<dbReference type="Proteomes" id="UP000321901">
    <property type="component" value="Unassembled WGS sequence"/>
</dbReference>
<gene>
    <name evidence="1" type="ORF">SLU01_35680</name>
</gene>
<sequence>MQVERIEGSLLPDISGGRVSNTWATCPADGDNSGKPGLIPNNRFFRMEEL</sequence>
<evidence type="ECO:0000313" key="1">
    <source>
        <dbReference type="EMBL" id="GEN85256.1"/>
    </source>
</evidence>
<dbReference type="EMBL" id="BJYL01000076">
    <property type="protein sequence ID" value="GEN85256.1"/>
    <property type="molecule type" value="Genomic_DNA"/>
</dbReference>
<proteinExistence type="predicted"/>